<sequence length="41" mass="4632">MFLDGALPWMGLRRPSTSPSCPSFLVSSQSQEPSTWRLSYQ</sequence>
<evidence type="ECO:0000256" key="1">
    <source>
        <dbReference type="SAM" id="MobiDB-lite"/>
    </source>
</evidence>
<feature type="region of interest" description="Disordered" evidence="1">
    <location>
        <begin position="11"/>
        <end position="41"/>
    </location>
</feature>
<organism evidence="2">
    <name type="scientific">Arundo donax</name>
    <name type="common">Giant reed</name>
    <name type="synonym">Donax arundinaceus</name>
    <dbReference type="NCBI Taxonomy" id="35708"/>
    <lineage>
        <taxon>Eukaryota</taxon>
        <taxon>Viridiplantae</taxon>
        <taxon>Streptophyta</taxon>
        <taxon>Embryophyta</taxon>
        <taxon>Tracheophyta</taxon>
        <taxon>Spermatophyta</taxon>
        <taxon>Magnoliopsida</taxon>
        <taxon>Liliopsida</taxon>
        <taxon>Poales</taxon>
        <taxon>Poaceae</taxon>
        <taxon>PACMAD clade</taxon>
        <taxon>Arundinoideae</taxon>
        <taxon>Arundineae</taxon>
        <taxon>Arundo</taxon>
    </lineage>
</organism>
<accession>A0A0A8Z869</accession>
<feature type="compositionally biased region" description="Polar residues" evidence="1">
    <location>
        <begin position="15"/>
        <end position="41"/>
    </location>
</feature>
<reference evidence="2" key="1">
    <citation type="submission" date="2014-09" db="EMBL/GenBank/DDBJ databases">
        <authorList>
            <person name="Magalhaes I.L.F."/>
            <person name="Oliveira U."/>
            <person name="Santos F.R."/>
            <person name="Vidigal T.H.D.A."/>
            <person name="Brescovit A.D."/>
            <person name="Santos A.J."/>
        </authorList>
    </citation>
    <scope>NUCLEOTIDE SEQUENCE</scope>
    <source>
        <tissue evidence="2">Shoot tissue taken approximately 20 cm above the soil surface</tissue>
    </source>
</reference>
<name>A0A0A8Z869_ARUDO</name>
<dbReference type="EMBL" id="GBRH01262316">
    <property type="protein sequence ID" value="JAD35579.1"/>
    <property type="molecule type" value="Transcribed_RNA"/>
</dbReference>
<protein>
    <submittedName>
        <fullName evidence="2">Uncharacterized protein</fullName>
    </submittedName>
</protein>
<evidence type="ECO:0000313" key="2">
    <source>
        <dbReference type="EMBL" id="JAD35579.1"/>
    </source>
</evidence>
<reference evidence="2" key="2">
    <citation type="journal article" date="2015" name="Data Brief">
        <title>Shoot transcriptome of the giant reed, Arundo donax.</title>
        <authorList>
            <person name="Barrero R.A."/>
            <person name="Guerrero F.D."/>
            <person name="Moolhuijzen P."/>
            <person name="Goolsby J.A."/>
            <person name="Tidwell J."/>
            <person name="Bellgard S.E."/>
            <person name="Bellgard M.I."/>
        </authorList>
    </citation>
    <scope>NUCLEOTIDE SEQUENCE</scope>
    <source>
        <tissue evidence="2">Shoot tissue taken approximately 20 cm above the soil surface</tissue>
    </source>
</reference>
<proteinExistence type="predicted"/>
<dbReference type="AlphaFoldDB" id="A0A0A8Z869"/>